<dbReference type="STRING" id="576137.A0A1L7WQC9"/>
<organism evidence="2 3">
    <name type="scientific">Phialocephala subalpina</name>
    <dbReference type="NCBI Taxonomy" id="576137"/>
    <lineage>
        <taxon>Eukaryota</taxon>
        <taxon>Fungi</taxon>
        <taxon>Dikarya</taxon>
        <taxon>Ascomycota</taxon>
        <taxon>Pezizomycotina</taxon>
        <taxon>Leotiomycetes</taxon>
        <taxon>Helotiales</taxon>
        <taxon>Mollisiaceae</taxon>
        <taxon>Phialocephala</taxon>
        <taxon>Phialocephala fortinii species complex</taxon>
    </lineage>
</organism>
<dbReference type="AlphaFoldDB" id="A0A1L7WQC9"/>
<dbReference type="PANTHER" id="PTHR47843">
    <property type="entry name" value="BTB DOMAIN-CONTAINING PROTEIN-RELATED"/>
    <property type="match status" value="1"/>
</dbReference>
<proteinExistence type="predicted"/>
<reference evidence="2 3" key="1">
    <citation type="submission" date="2016-03" db="EMBL/GenBank/DDBJ databases">
        <authorList>
            <person name="Ploux O."/>
        </authorList>
    </citation>
    <scope>NUCLEOTIDE SEQUENCE [LARGE SCALE GENOMIC DNA]</scope>
    <source>
        <strain evidence="2 3">UAMH 11012</strain>
    </source>
</reference>
<dbReference type="InterPro" id="IPR000210">
    <property type="entry name" value="BTB/POZ_dom"/>
</dbReference>
<accession>A0A1L7WQC9</accession>
<dbReference type="EMBL" id="FJOG01000005">
    <property type="protein sequence ID" value="CZR54968.1"/>
    <property type="molecule type" value="Genomic_DNA"/>
</dbReference>
<sequence>MSSSFETIVLSRLFKFIIGADKVPIVVHEQALADLSTALTTLMQGKMSESLAGEATWKDVDQETFIRFIQFAYTGDYSVPVMIVKASDQSLRHDTNEWPAAEAVEESVEEQPAEVASNGWGSFGRSKKQILRDRSKAFKSLTYTLLKPRSNFAHTCDPAVSEGSNENIGEVLLTHASLYVLAEKWGVESLKRLTLVKLHQTLSMLQLDGPKVTNIIKLARYVYSEENTPDLNTGIDELRRLICQYVAANAEVISEHPLFIKMIEEGGAFIRDLWKCVVPMYLTN</sequence>
<feature type="domain" description="BTB" evidence="1">
    <location>
        <begin position="14"/>
        <end position="81"/>
    </location>
</feature>
<dbReference type="SUPFAM" id="SSF54695">
    <property type="entry name" value="POZ domain"/>
    <property type="match status" value="1"/>
</dbReference>
<gene>
    <name evidence="2" type="ORF">PAC_04853</name>
</gene>
<evidence type="ECO:0000313" key="3">
    <source>
        <dbReference type="Proteomes" id="UP000184330"/>
    </source>
</evidence>
<name>A0A1L7WQC9_9HELO</name>
<dbReference type="OrthoDB" id="9997739at2759"/>
<dbReference type="PROSITE" id="PS50097">
    <property type="entry name" value="BTB"/>
    <property type="match status" value="1"/>
</dbReference>
<dbReference type="Gene3D" id="3.30.710.10">
    <property type="entry name" value="Potassium Channel Kv1.1, Chain A"/>
    <property type="match status" value="1"/>
</dbReference>
<dbReference type="Proteomes" id="UP000184330">
    <property type="component" value="Unassembled WGS sequence"/>
</dbReference>
<protein>
    <recommendedName>
        <fullName evidence="1">BTB domain-containing protein</fullName>
    </recommendedName>
</protein>
<keyword evidence="3" id="KW-1185">Reference proteome</keyword>
<evidence type="ECO:0000259" key="1">
    <source>
        <dbReference type="PROSITE" id="PS50097"/>
    </source>
</evidence>
<evidence type="ECO:0000313" key="2">
    <source>
        <dbReference type="EMBL" id="CZR54968.1"/>
    </source>
</evidence>
<dbReference type="InterPro" id="IPR011333">
    <property type="entry name" value="SKP1/BTB/POZ_sf"/>
</dbReference>